<keyword evidence="1 2" id="KW-0129">CBS domain</keyword>
<dbReference type="InterPro" id="IPR046342">
    <property type="entry name" value="CBS_dom_sf"/>
</dbReference>
<dbReference type="InterPro" id="IPR051257">
    <property type="entry name" value="Diverse_CBS-Domain"/>
</dbReference>
<evidence type="ECO:0000313" key="4">
    <source>
        <dbReference type="EMBL" id="PAV05128.1"/>
    </source>
</evidence>
<evidence type="ECO:0000313" key="5">
    <source>
        <dbReference type="Proteomes" id="UP000217784"/>
    </source>
</evidence>
<dbReference type="AlphaFoldDB" id="A0A2A2H6X6"/>
<evidence type="ECO:0000256" key="1">
    <source>
        <dbReference type="ARBA" id="ARBA00023122"/>
    </source>
</evidence>
<dbReference type="Gene3D" id="3.10.580.10">
    <property type="entry name" value="CBS-domain"/>
    <property type="match status" value="3"/>
</dbReference>
<dbReference type="PANTHER" id="PTHR43080:SF2">
    <property type="entry name" value="CBS DOMAIN-CONTAINING PROTEIN"/>
    <property type="match status" value="1"/>
</dbReference>
<feature type="domain" description="CBS" evidence="3">
    <location>
        <begin position="137"/>
        <end position="193"/>
    </location>
</feature>
<dbReference type="PROSITE" id="PS51371">
    <property type="entry name" value="CBS"/>
    <property type="match status" value="4"/>
</dbReference>
<gene>
    <name evidence="4" type="ORF">ASJ80_12635</name>
</gene>
<dbReference type="OrthoDB" id="8919at2157"/>
<dbReference type="EMBL" id="LMVM01000012">
    <property type="protein sequence ID" value="PAV05128.1"/>
    <property type="molecule type" value="Genomic_DNA"/>
</dbReference>
<accession>A0A2A2H6X6</accession>
<proteinExistence type="predicted"/>
<sequence length="270" mass="29898">MNNVGDVMTPNPVTVSVNTSVTKVRSILRDESFRCVPVVSGKHLEGTITRGDMMRISATKSNIEARGIMEHPKVITTPEVDINEIGKQIINADIIQAPVVKSDDDMTVVGMISVADILENLLDREVKPKKQNVGESTTRNVVTCKYDDPLSKVWDKMDDTGFSGLPVIKKKKIIGMITRKDIINSGHVRLSKEGGVKKPTKVESIMKTPPVVITEDKDIKEAAKLMVKYNIGRLPVVDHPVHIKKEPERVREAELVGIITREDVLGSYIN</sequence>
<evidence type="ECO:0000256" key="2">
    <source>
        <dbReference type="PROSITE-ProRule" id="PRU00703"/>
    </source>
</evidence>
<feature type="domain" description="CBS" evidence="3">
    <location>
        <begin position="8"/>
        <end position="64"/>
    </location>
</feature>
<dbReference type="SMART" id="SM00116">
    <property type="entry name" value="CBS"/>
    <property type="match status" value="4"/>
</dbReference>
<reference evidence="4 5" key="1">
    <citation type="journal article" date="2017" name="BMC Genomics">
        <title>Genomic analysis of methanogenic archaea reveals a shift towards energy conservation.</title>
        <authorList>
            <person name="Gilmore S.P."/>
            <person name="Henske J.K."/>
            <person name="Sexton J.A."/>
            <person name="Solomon K.V."/>
            <person name="Seppala S."/>
            <person name="Yoo J.I."/>
            <person name="Huyett L.M."/>
            <person name="Pressman A."/>
            <person name="Cogan J.Z."/>
            <person name="Kivenson V."/>
            <person name="Peng X."/>
            <person name="Tan Y."/>
            <person name="Valentine D.L."/>
            <person name="O'Malley M.A."/>
        </authorList>
    </citation>
    <scope>NUCLEOTIDE SEQUENCE [LARGE SCALE GENOMIC DNA]</scope>
    <source>
        <strain evidence="4 5">M.o.H.</strain>
    </source>
</reference>
<feature type="domain" description="CBS" evidence="3">
    <location>
        <begin position="206"/>
        <end position="270"/>
    </location>
</feature>
<dbReference type="PANTHER" id="PTHR43080">
    <property type="entry name" value="CBS DOMAIN-CONTAINING PROTEIN CBSX3, MITOCHONDRIAL"/>
    <property type="match status" value="1"/>
</dbReference>
<dbReference type="InterPro" id="IPR000644">
    <property type="entry name" value="CBS_dom"/>
</dbReference>
<evidence type="ECO:0000259" key="3">
    <source>
        <dbReference type="PROSITE" id="PS51371"/>
    </source>
</evidence>
<organism evidence="4 5">
    <name type="scientific">Methanobacterium bryantii</name>
    <dbReference type="NCBI Taxonomy" id="2161"/>
    <lineage>
        <taxon>Archaea</taxon>
        <taxon>Methanobacteriati</taxon>
        <taxon>Methanobacteriota</taxon>
        <taxon>Methanomada group</taxon>
        <taxon>Methanobacteria</taxon>
        <taxon>Methanobacteriales</taxon>
        <taxon>Methanobacteriaceae</taxon>
        <taxon>Methanobacterium</taxon>
    </lineage>
</organism>
<dbReference type="Pfam" id="PF00571">
    <property type="entry name" value="CBS"/>
    <property type="match status" value="4"/>
</dbReference>
<keyword evidence="5" id="KW-1185">Reference proteome</keyword>
<protein>
    <submittedName>
        <fullName evidence="4">Inosine-5-monophosphate dehydrogenase</fullName>
    </submittedName>
</protein>
<dbReference type="SUPFAM" id="SSF54631">
    <property type="entry name" value="CBS-domain pair"/>
    <property type="match status" value="2"/>
</dbReference>
<dbReference type="RefSeq" id="WP_069584928.1">
    <property type="nucleotide sequence ID" value="NZ_LMVM01000012.1"/>
</dbReference>
<name>A0A2A2H6X6_METBR</name>
<dbReference type="Proteomes" id="UP000217784">
    <property type="component" value="Unassembled WGS sequence"/>
</dbReference>
<feature type="domain" description="CBS" evidence="3">
    <location>
        <begin position="69"/>
        <end position="129"/>
    </location>
</feature>
<comment type="caution">
    <text evidence="4">The sequence shown here is derived from an EMBL/GenBank/DDBJ whole genome shotgun (WGS) entry which is preliminary data.</text>
</comment>
<dbReference type="CDD" id="cd02205">
    <property type="entry name" value="CBS_pair_SF"/>
    <property type="match status" value="1"/>
</dbReference>